<proteinExistence type="predicted"/>
<reference evidence="1" key="1">
    <citation type="submission" date="2015-07" db="EMBL/GenBank/DDBJ databases">
        <title>MeaNS - Measles Nucleotide Surveillance Program.</title>
        <authorList>
            <person name="Tran T."/>
            <person name="Druce J."/>
        </authorList>
    </citation>
    <scope>NUCLEOTIDE SEQUENCE</scope>
    <source>
        <strain evidence="1">UCB-OBI-ISO-001</strain>
        <tissue evidence="1">Gonad</tissue>
    </source>
</reference>
<dbReference type="AlphaFoldDB" id="A0A0L8HQV9"/>
<evidence type="ECO:0000313" key="1">
    <source>
        <dbReference type="EMBL" id="KOF91574.1"/>
    </source>
</evidence>
<protein>
    <submittedName>
        <fullName evidence="1">Uncharacterized protein</fullName>
    </submittedName>
</protein>
<gene>
    <name evidence="1" type="ORF">OCBIM_22008496mg</name>
</gene>
<dbReference type="EMBL" id="KQ417506">
    <property type="protein sequence ID" value="KOF91574.1"/>
    <property type="molecule type" value="Genomic_DNA"/>
</dbReference>
<organism evidence="1">
    <name type="scientific">Octopus bimaculoides</name>
    <name type="common">California two-spotted octopus</name>
    <dbReference type="NCBI Taxonomy" id="37653"/>
    <lineage>
        <taxon>Eukaryota</taxon>
        <taxon>Metazoa</taxon>
        <taxon>Spiralia</taxon>
        <taxon>Lophotrochozoa</taxon>
        <taxon>Mollusca</taxon>
        <taxon>Cephalopoda</taxon>
        <taxon>Coleoidea</taxon>
        <taxon>Octopodiformes</taxon>
        <taxon>Octopoda</taxon>
        <taxon>Incirrata</taxon>
        <taxon>Octopodidae</taxon>
        <taxon>Octopus</taxon>
    </lineage>
</organism>
<name>A0A0L8HQV9_OCTBM</name>
<accession>A0A0L8HQV9</accession>
<sequence length="51" mass="5893">MLQILYDTHLLIHYHEGTITLPTSMCGYLKLTLTPHANSLRTFCCEEQANR</sequence>